<dbReference type="EC" id="2.3.2.27" evidence="4"/>
<evidence type="ECO:0000256" key="18">
    <source>
        <dbReference type="PROSITE-ProRule" id="PRU00502"/>
    </source>
</evidence>
<dbReference type="InterPro" id="IPR013083">
    <property type="entry name" value="Znf_RING/FYVE/PHD"/>
</dbReference>
<dbReference type="Pfam" id="PF13639">
    <property type="entry name" value="zf-RING_2"/>
    <property type="match status" value="1"/>
</dbReference>
<gene>
    <name evidence="22" type="ORF">P5673_000246</name>
</gene>
<dbReference type="SMART" id="SM00184">
    <property type="entry name" value="RING"/>
    <property type="match status" value="1"/>
</dbReference>
<evidence type="ECO:0000256" key="8">
    <source>
        <dbReference type="ARBA" id="ARBA00022723"/>
    </source>
</evidence>
<dbReference type="FunFam" id="3.30.40.10:FF:000206">
    <property type="entry name" value="BRCA1-associated protein isoform X1"/>
    <property type="match status" value="1"/>
</dbReference>
<evidence type="ECO:0000256" key="1">
    <source>
        <dbReference type="ARBA" id="ARBA00000900"/>
    </source>
</evidence>
<feature type="domain" description="UBP-type" evidence="21">
    <location>
        <begin position="280"/>
        <end position="372"/>
    </location>
</feature>
<keyword evidence="23" id="KW-1185">Reference proteome</keyword>
<keyword evidence="8" id="KW-0479">Metal-binding</keyword>
<evidence type="ECO:0000313" key="22">
    <source>
        <dbReference type="EMBL" id="KAK2574116.1"/>
    </source>
</evidence>
<evidence type="ECO:0000256" key="19">
    <source>
        <dbReference type="SAM" id="MobiDB-lite"/>
    </source>
</evidence>
<dbReference type="PANTHER" id="PTHR24007:SF7">
    <property type="entry name" value="BRCA1-ASSOCIATED PROTEIN"/>
    <property type="match status" value="1"/>
</dbReference>
<dbReference type="PROSITE" id="PS50089">
    <property type="entry name" value="ZF_RING_2"/>
    <property type="match status" value="1"/>
</dbReference>
<organism evidence="22 23">
    <name type="scientific">Acropora cervicornis</name>
    <name type="common">Staghorn coral</name>
    <dbReference type="NCBI Taxonomy" id="6130"/>
    <lineage>
        <taxon>Eukaryota</taxon>
        <taxon>Metazoa</taxon>
        <taxon>Cnidaria</taxon>
        <taxon>Anthozoa</taxon>
        <taxon>Hexacorallia</taxon>
        <taxon>Scleractinia</taxon>
        <taxon>Astrocoeniina</taxon>
        <taxon>Acroporidae</taxon>
        <taxon>Acropora</taxon>
    </lineage>
</organism>
<dbReference type="InterPro" id="IPR001607">
    <property type="entry name" value="Znf_UBP"/>
</dbReference>
<dbReference type="GO" id="GO:0016567">
    <property type="term" value="P:protein ubiquitination"/>
    <property type="evidence" value="ECO:0007669"/>
    <property type="project" value="TreeGrafter"/>
</dbReference>
<dbReference type="Gene3D" id="3.30.40.10">
    <property type="entry name" value="Zinc/RING finger domain, C3HC4 (zinc finger)"/>
    <property type="match status" value="2"/>
</dbReference>
<comment type="caution">
    <text evidence="22">The sequence shown here is derived from an EMBL/GenBank/DDBJ whole genome shotgun (WGS) entry which is preliminary data.</text>
</comment>
<name>A0AAD9R798_ACRCE</name>
<dbReference type="Pfam" id="PF07576">
    <property type="entry name" value="BRAP2"/>
    <property type="match status" value="1"/>
</dbReference>
<dbReference type="InterPro" id="IPR047243">
    <property type="entry name" value="RING-H2_BRAP2"/>
</dbReference>
<evidence type="ECO:0000256" key="4">
    <source>
        <dbReference type="ARBA" id="ARBA00012483"/>
    </source>
</evidence>
<dbReference type="Proteomes" id="UP001249851">
    <property type="component" value="Unassembled WGS sequence"/>
</dbReference>
<evidence type="ECO:0000256" key="7">
    <source>
        <dbReference type="ARBA" id="ARBA00022679"/>
    </source>
</evidence>
<dbReference type="InterPro" id="IPR034932">
    <property type="entry name" value="BRAP2_RRM"/>
</dbReference>
<comment type="catalytic activity">
    <reaction evidence="1">
        <text>S-ubiquitinyl-[E2 ubiquitin-conjugating enzyme]-L-cysteine + [acceptor protein]-L-lysine = [E2 ubiquitin-conjugating enzyme]-L-cysteine + N(6)-ubiquitinyl-[acceptor protein]-L-lysine.</text>
        <dbReference type="EC" id="2.3.2.27"/>
    </reaction>
</comment>
<feature type="domain" description="RING-type" evidence="20">
    <location>
        <begin position="243"/>
        <end position="283"/>
    </location>
</feature>
<evidence type="ECO:0000256" key="13">
    <source>
        <dbReference type="ARBA" id="ARBA00053069"/>
    </source>
</evidence>
<evidence type="ECO:0000256" key="5">
    <source>
        <dbReference type="ARBA" id="ARBA00022490"/>
    </source>
</evidence>
<reference evidence="22" key="2">
    <citation type="journal article" date="2023" name="Science">
        <title>Genomic signatures of disease resistance in endangered staghorn corals.</title>
        <authorList>
            <person name="Vollmer S.V."/>
            <person name="Selwyn J.D."/>
            <person name="Despard B.A."/>
            <person name="Roesel C.L."/>
        </authorList>
    </citation>
    <scope>NUCLEOTIDE SEQUENCE</scope>
    <source>
        <strain evidence="22">K2</strain>
    </source>
</reference>
<evidence type="ECO:0000256" key="9">
    <source>
        <dbReference type="ARBA" id="ARBA00022771"/>
    </source>
</evidence>
<dbReference type="AlphaFoldDB" id="A0AAD9R798"/>
<evidence type="ECO:0000256" key="11">
    <source>
        <dbReference type="ARBA" id="ARBA00022833"/>
    </source>
</evidence>
<keyword evidence="10" id="KW-0833">Ubl conjugation pathway</keyword>
<dbReference type="PANTHER" id="PTHR24007">
    <property type="entry name" value="BRCA1-ASSOCIATED PROTEIN"/>
    <property type="match status" value="1"/>
</dbReference>
<feature type="region of interest" description="Disordered" evidence="19">
    <location>
        <begin position="524"/>
        <end position="560"/>
    </location>
</feature>
<dbReference type="GO" id="GO:0061630">
    <property type="term" value="F:ubiquitin protein ligase activity"/>
    <property type="evidence" value="ECO:0007669"/>
    <property type="project" value="UniProtKB-EC"/>
</dbReference>
<dbReference type="GO" id="GO:0008270">
    <property type="term" value="F:zinc ion binding"/>
    <property type="evidence" value="ECO:0007669"/>
    <property type="project" value="UniProtKB-KW"/>
</dbReference>
<protein>
    <recommendedName>
        <fullName evidence="14">BRCA1-associated protein</fullName>
        <ecNumber evidence="4">2.3.2.27</ecNumber>
    </recommendedName>
    <alternativeName>
        <fullName evidence="15">BRAP2</fullName>
    </alternativeName>
    <alternativeName>
        <fullName evidence="17">Impedes mitogenic signal propagation</fullName>
    </alternativeName>
    <alternativeName>
        <fullName evidence="16">RING-type E3 ubiquitin transferase BRAP2</fullName>
    </alternativeName>
</protein>
<comment type="pathway">
    <text evidence="3">Protein modification; protein ubiquitination.</text>
</comment>
<evidence type="ECO:0000256" key="12">
    <source>
        <dbReference type="ARBA" id="ARBA00023054"/>
    </source>
</evidence>
<evidence type="ECO:0000256" key="16">
    <source>
        <dbReference type="ARBA" id="ARBA00079145"/>
    </source>
</evidence>
<dbReference type="Pfam" id="PF02148">
    <property type="entry name" value="zf-UBP"/>
    <property type="match status" value="1"/>
</dbReference>
<keyword evidence="11" id="KW-0862">Zinc</keyword>
<dbReference type="SMART" id="SM00290">
    <property type="entry name" value="ZnF_UBP"/>
    <property type="match status" value="1"/>
</dbReference>
<evidence type="ECO:0000313" key="23">
    <source>
        <dbReference type="Proteomes" id="UP001249851"/>
    </source>
</evidence>
<sequence>MSISLVLLRFEVADELPIPQGLDYCAPGFKITEQTMSGPLRDKADCEDGEKVSNDISEEKMKVHRGERYLHDIQVETMQGKSSCDKDAIMKEEREEKLSEQHGKISFFCGNPMVEIIKGIIHIYKNNEMTSLSTGDKRSEMICILAVPAKMTCIELMHFVAPSEEFIECVKIIRDSTPNQYMVLVKFRNQELADDFYNTFNGQPYNLIEDEVCHLVYVAKVETIKLSEGGSLPCVGLTELPKCPVCLERMDESVEGILTILCNHSFHGSCLSKWSDTTCPVCRYCQTPQPVDGNKCFQCDSNESLWICLICGHIGCGRYLSSHAKRHYQETQHTYSLELGTQRVWDYAGDNFVHRLVQSKTDGKLVEYGSGQEVMDEEKMDSLTLEYTYLLTSQLENQRLYFQEKITQIEKDAAEQVNSMEERSKKTLEECKKLELKLAEAENRKKNMEKKYEQVVSRVGKLASELKDEQELNKCLQENQKLWQQKLRQSEEKVQSLEAAKNQEVTDLQEQLADLMRHLETQQAIASASQETRQELQDGQIIVGEGSSERQQIRKSRRKK</sequence>
<evidence type="ECO:0000259" key="20">
    <source>
        <dbReference type="PROSITE" id="PS50089"/>
    </source>
</evidence>
<evidence type="ECO:0000256" key="17">
    <source>
        <dbReference type="ARBA" id="ARBA00080166"/>
    </source>
</evidence>
<evidence type="ECO:0000256" key="6">
    <source>
        <dbReference type="ARBA" id="ARBA00022553"/>
    </source>
</evidence>
<dbReference type="InterPro" id="IPR001841">
    <property type="entry name" value="Znf_RING"/>
</dbReference>
<dbReference type="CDD" id="cd12718">
    <property type="entry name" value="RRM_BRAP2"/>
    <property type="match status" value="1"/>
</dbReference>
<evidence type="ECO:0000256" key="3">
    <source>
        <dbReference type="ARBA" id="ARBA00004906"/>
    </source>
</evidence>
<evidence type="ECO:0000256" key="2">
    <source>
        <dbReference type="ARBA" id="ARBA00004496"/>
    </source>
</evidence>
<dbReference type="SUPFAM" id="SSF57850">
    <property type="entry name" value="RING/U-box"/>
    <property type="match status" value="1"/>
</dbReference>
<evidence type="ECO:0000256" key="14">
    <source>
        <dbReference type="ARBA" id="ARBA00068523"/>
    </source>
</evidence>
<dbReference type="CDD" id="cd16457">
    <property type="entry name" value="RING-H2_BRAP2"/>
    <property type="match status" value="1"/>
</dbReference>
<dbReference type="GO" id="GO:0007265">
    <property type="term" value="P:Ras protein signal transduction"/>
    <property type="evidence" value="ECO:0007669"/>
    <property type="project" value="TreeGrafter"/>
</dbReference>
<reference evidence="22" key="1">
    <citation type="journal article" date="2023" name="G3 (Bethesda)">
        <title>Whole genome assembly and annotation of the endangered Caribbean coral Acropora cervicornis.</title>
        <authorList>
            <person name="Selwyn J.D."/>
            <person name="Vollmer S.V."/>
        </authorList>
    </citation>
    <scope>NUCLEOTIDE SEQUENCE</scope>
    <source>
        <strain evidence="22">K2</strain>
    </source>
</reference>
<evidence type="ECO:0000256" key="10">
    <source>
        <dbReference type="ARBA" id="ARBA00022786"/>
    </source>
</evidence>
<evidence type="ECO:0000259" key="21">
    <source>
        <dbReference type="PROSITE" id="PS50271"/>
    </source>
</evidence>
<dbReference type="PROSITE" id="PS50271">
    <property type="entry name" value="ZF_UBP"/>
    <property type="match status" value="1"/>
</dbReference>
<keyword evidence="12" id="KW-0175">Coiled coil</keyword>
<dbReference type="FunFam" id="3.30.40.10:FF:000159">
    <property type="entry name" value="BRCA1-associated protein-like"/>
    <property type="match status" value="1"/>
</dbReference>
<keyword evidence="9 18" id="KW-0863">Zinc-finger</keyword>
<accession>A0AAD9R798</accession>
<keyword evidence="7" id="KW-0808">Transferase</keyword>
<dbReference type="EMBL" id="JARQWQ010000001">
    <property type="protein sequence ID" value="KAK2574116.1"/>
    <property type="molecule type" value="Genomic_DNA"/>
</dbReference>
<keyword evidence="5" id="KW-0963">Cytoplasm</keyword>
<dbReference type="InterPro" id="IPR011422">
    <property type="entry name" value="BRAP2/ETP1_RRM"/>
</dbReference>
<evidence type="ECO:0000256" key="15">
    <source>
        <dbReference type="ARBA" id="ARBA00077777"/>
    </source>
</evidence>
<comment type="function">
    <text evidence="13">Negatively regulates MAP kinase activation by limiting the formation of Raf/MEK complexes probably by inactivation of the KSR1 scaffold protein. Also acts as a Ras responsive E3 ubiquitin ligase that, on activation of Ras, is modified by auto-polyubiquitination resulting in the release of inhibition of Raf/MEK complex formation. May also act as a cytoplasmic retention protein with a role in regulating nuclear transport.</text>
</comment>
<comment type="subcellular location">
    <subcellularLocation>
        <location evidence="2">Cytoplasm</location>
    </subcellularLocation>
</comment>
<dbReference type="GO" id="GO:0008139">
    <property type="term" value="F:nuclear localization sequence binding"/>
    <property type="evidence" value="ECO:0007669"/>
    <property type="project" value="UniProtKB-ARBA"/>
</dbReference>
<dbReference type="GO" id="GO:0005737">
    <property type="term" value="C:cytoplasm"/>
    <property type="evidence" value="ECO:0007669"/>
    <property type="project" value="UniProtKB-SubCell"/>
</dbReference>
<proteinExistence type="predicted"/>
<keyword evidence="6" id="KW-0597">Phosphoprotein</keyword>